<evidence type="ECO:0000259" key="3">
    <source>
        <dbReference type="Pfam" id="PF13778"/>
    </source>
</evidence>
<gene>
    <name evidence="4" type="ORF">SAMN05421759_103156</name>
</gene>
<feature type="domain" description="DUF4174" evidence="3">
    <location>
        <begin position="55"/>
        <end position="156"/>
    </location>
</feature>
<sequence>MRPIPHISANMKRLLTTLALVAALPAFSATSVLAADGAATEDEPGLIQSAEGRSLEEFRWLKRPLVVFADNAADPRYVQQMQFITDRMDALEGRDVIVLTDTDPAADGAIRRELRPRGFMLVLIAKDGTRVLRKPFPWDVRELSRSIDKLPARQQEIRDQQGTTR</sequence>
<dbReference type="STRING" id="633194.SAMN05421759_103156"/>
<evidence type="ECO:0000256" key="1">
    <source>
        <dbReference type="ARBA" id="ARBA00022729"/>
    </source>
</evidence>
<name>A0A1N7LU50_9RHOB</name>
<evidence type="ECO:0000313" key="4">
    <source>
        <dbReference type="EMBL" id="SIS77289.1"/>
    </source>
</evidence>
<keyword evidence="1 2" id="KW-0732">Signal</keyword>
<evidence type="ECO:0000256" key="2">
    <source>
        <dbReference type="SAM" id="SignalP"/>
    </source>
</evidence>
<proteinExistence type="predicted"/>
<dbReference type="AlphaFoldDB" id="A0A1N7LU50"/>
<keyword evidence="5" id="KW-1185">Reference proteome</keyword>
<dbReference type="EMBL" id="FTOQ01000003">
    <property type="protein sequence ID" value="SIS77289.1"/>
    <property type="molecule type" value="Genomic_DNA"/>
</dbReference>
<accession>A0A1N7LU50</accession>
<feature type="signal peptide" evidence="2">
    <location>
        <begin position="1"/>
        <end position="34"/>
    </location>
</feature>
<dbReference type="Pfam" id="PF13778">
    <property type="entry name" value="DUF4174"/>
    <property type="match status" value="1"/>
</dbReference>
<organism evidence="4 5">
    <name type="scientific">Roseivivax lentus</name>
    <dbReference type="NCBI Taxonomy" id="633194"/>
    <lineage>
        <taxon>Bacteria</taxon>
        <taxon>Pseudomonadati</taxon>
        <taxon>Pseudomonadota</taxon>
        <taxon>Alphaproteobacteria</taxon>
        <taxon>Rhodobacterales</taxon>
        <taxon>Roseobacteraceae</taxon>
        <taxon>Roseivivax</taxon>
    </lineage>
</organism>
<evidence type="ECO:0000313" key="5">
    <source>
        <dbReference type="Proteomes" id="UP000186684"/>
    </source>
</evidence>
<protein>
    <recommendedName>
        <fullName evidence="3">DUF4174 domain-containing protein</fullName>
    </recommendedName>
</protein>
<dbReference type="InterPro" id="IPR025232">
    <property type="entry name" value="DUF4174"/>
</dbReference>
<dbReference type="Proteomes" id="UP000186684">
    <property type="component" value="Unassembled WGS sequence"/>
</dbReference>
<feature type="chain" id="PRO_5012546264" description="DUF4174 domain-containing protein" evidence="2">
    <location>
        <begin position="35"/>
        <end position="165"/>
    </location>
</feature>
<reference evidence="5" key="1">
    <citation type="submission" date="2017-01" db="EMBL/GenBank/DDBJ databases">
        <authorList>
            <person name="Varghese N."/>
            <person name="Submissions S."/>
        </authorList>
    </citation>
    <scope>NUCLEOTIDE SEQUENCE [LARGE SCALE GENOMIC DNA]</scope>
    <source>
        <strain evidence="5">DSM 29430</strain>
    </source>
</reference>